<feature type="transmembrane region" description="Helical" evidence="9">
    <location>
        <begin position="451"/>
        <end position="468"/>
    </location>
</feature>
<evidence type="ECO:0000256" key="4">
    <source>
        <dbReference type="ARBA" id="ARBA00022475"/>
    </source>
</evidence>
<organism evidence="11 12">
    <name type="scientific">Steroidobacter flavus</name>
    <dbReference type="NCBI Taxonomy" id="1842136"/>
    <lineage>
        <taxon>Bacteria</taxon>
        <taxon>Pseudomonadati</taxon>
        <taxon>Pseudomonadota</taxon>
        <taxon>Gammaproteobacteria</taxon>
        <taxon>Steroidobacterales</taxon>
        <taxon>Steroidobacteraceae</taxon>
        <taxon>Steroidobacter</taxon>
    </lineage>
</organism>
<evidence type="ECO:0000256" key="5">
    <source>
        <dbReference type="ARBA" id="ARBA00022692"/>
    </source>
</evidence>
<evidence type="ECO:0000313" key="12">
    <source>
        <dbReference type="Proteomes" id="UP001595904"/>
    </source>
</evidence>
<accession>A0ABV8SUX8</accession>
<dbReference type="SUPFAM" id="SSF103473">
    <property type="entry name" value="MFS general substrate transporter"/>
    <property type="match status" value="1"/>
</dbReference>
<feature type="transmembrane region" description="Helical" evidence="9">
    <location>
        <begin position="412"/>
        <end position="431"/>
    </location>
</feature>
<dbReference type="PROSITE" id="PS00216">
    <property type="entry name" value="SUGAR_TRANSPORT_1"/>
    <property type="match status" value="1"/>
</dbReference>
<dbReference type="Gene3D" id="1.20.1250.20">
    <property type="entry name" value="MFS general substrate transporter like domains"/>
    <property type="match status" value="2"/>
</dbReference>
<dbReference type="CDD" id="cd17359">
    <property type="entry name" value="MFS_XylE_like"/>
    <property type="match status" value="1"/>
</dbReference>
<feature type="transmembrane region" description="Helical" evidence="9">
    <location>
        <begin position="206"/>
        <end position="228"/>
    </location>
</feature>
<feature type="transmembrane region" description="Helical" evidence="9">
    <location>
        <begin position="27"/>
        <end position="52"/>
    </location>
</feature>
<name>A0ABV8SUX8_9GAMM</name>
<comment type="similarity">
    <text evidence="2 8">Belongs to the major facilitator superfamily. Sugar transporter (TC 2.A.1.1) family.</text>
</comment>
<dbReference type="InterPro" id="IPR005829">
    <property type="entry name" value="Sugar_transporter_CS"/>
</dbReference>
<keyword evidence="6 9" id="KW-1133">Transmembrane helix</keyword>
<dbReference type="Proteomes" id="UP001595904">
    <property type="component" value="Unassembled WGS sequence"/>
</dbReference>
<protein>
    <submittedName>
        <fullName evidence="11">D-xylose transporter XylE</fullName>
    </submittedName>
</protein>
<feature type="transmembrane region" description="Helical" evidence="9">
    <location>
        <begin position="72"/>
        <end position="90"/>
    </location>
</feature>
<evidence type="ECO:0000256" key="2">
    <source>
        <dbReference type="ARBA" id="ARBA00010992"/>
    </source>
</evidence>
<comment type="caution">
    <text evidence="11">The sequence shown here is derived from an EMBL/GenBank/DDBJ whole genome shotgun (WGS) entry which is preliminary data.</text>
</comment>
<evidence type="ECO:0000256" key="9">
    <source>
        <dbReference type="SAM" id="Phobius"/>
    </source>
</evidence>
<gene>
    <name evidence="11" type="primary">xylE</name>
    <name evidence="11" type="ORF">ACFPN2_17875</name>
</gene>
<evidence type="ECO:0000256" key="6">
    <source>
        <dbReference type="ARBA" id="ARBA00022989"/>
    </source>
</evidence>
<dbReference type="PANTHER" id="PTHR48020">
    <property type="entry name" value="PROTON MYO-INOSITOL COTRANSPORTER"/>
    <property type="match status" value="1"/>
</dbReference>
<evidence type="ECO:0000256" key="1">
    <source>
        <dbReference type="ARBA" id="ARBA00004651"/>
    </source>
</evidence>
<sequence>MASSQGAQFMSQGIAQAELNPTLVRGLAFVAALGGLLFGYDTAVISGAVGAIDHNFIDPRGLSETSAASLSGWAISCALLGCVIGAALAGPMSQKIGRRGGLLVSAILFMLSSAGSAFPEFGFLWIGGKGPDALTAFILYRILGGVGIGVASMLSPLYIAEIAPPKQRGQLVTYQQVAIVVGMTLVYFVNWFIASRGDDQWVLSTGWRYMLLSAALPAALFFGLLMLVPETPRWLVMKGRMDEARNVLARLTNEADARVVLKEIDESLHERTGKLFAFGALVVFVGIMLSVFQQFIGINAVLYYAPLMFQNMGASTDSALLQTIIVGVANIVFTLVALVTVDRWGRKPLLILGGVVMAISMLSLGFLFNSHNVGTAALVAVVAYIAGFALSWGPVVWVLLAEIFPNPIKGKAMAIAVAMQWIANLFVSWSFKVLDGNSALNAMFNHGFSYWIYGVMSILAALFVWRFVPETKGHSLEAIQHLWIEKPEGHARTEASSKASPANAL</sequence>
<keyword evidence="12" id="KW-1185">Reference proteome</keyword>
<keyword evidence="5 9" id="KW-0812">Transmembrane</keyword>
<dbReference type="NCBIfam" id="NF007484">
    <property type="entry name" value="PRK10077.1"/>
    <property type="match status" value="1"/>
</dbReference>
<dbReference type="InterPro" id="IPR005828">
    <property type="entry name" value="MFS_sugar_transport-like"/>
</dbReference>
<feature type="transmembrane region" description="Helical" evidence="9">
    <location>
        <begin position="171"/>
        <end position="194"/>
    </location>
</feature>
<dbReference type="Pfam" id="PF00083">
    <property type="entry name" value="Sugar_tr"/>
    <property type="match status" value="1"/>
</dbReference>
<keyword evidence="7 9" id="KW-0472">Membrane</keyword>
<reference evidence="12" key="1">
    <citation type="journal article" date="2019" name="Int. J. Syst. Evol. Microbiol.">
        <title>The Global Catalogue of Microorganisms (GCM) 10K type strain sequencing project: providing services to taxonomists for standard genome sequencing and annotation.</title>
        <authorList>
            <consortium name="The Broad Institute Genomics Platform"/>
            <consortium name="The Broad Institute Genome Sequencing Center for Infectious Disease"/>
            <person name="Wu L."/>
            <person name="Ma J."/>
        </authorList>
    </citation>
    <scope>NUCLEOTIDE SEQUENCE [LARGE SCALE GENOMIC DNA]</scope>
    <source>
        <strain evidence="12">CGMCC 1.10759</strain>
    </source>
</reference>
<dbReference type="InterPro" id="IPR047984">
    <property type="entry name" value="XylE-like"/>
</dbReference>
<feature type="transmembrane region" description="Helical" evidence="9">
    <location>
        <begin position="138"/>
        <end position="159"/>
    </location>
</feature>
<dbReference type="InterPro" id="IPR020846">
    <property type="entry name" value="MFS_dom"/>
</dbReference>
<dbReference type="InterPro" id="IPR036259">
    <property type="entry name" value="MFS_trans_sf"/>
</dbReference>
<dbReference type="PRINTS" id="PR00171">
    <property type="entry name" value="SUGRTRNSPORT"/>
</dbReference>
<dbReference type="RefSeq" id="WP_380600165.1">
    <property type="nucleotide sequence ID" value="NZ_JBHSDU010000003.1"/>
</dbReference>
<feature type="transmembrane region" description="Helical" evidence="9">
    <location>
        <begin position="102"/>
        <end position="126"/>
    </location>
</feature>
<feature type="domain" description="Major facilitator superfamily (MFS) profile" evidence="10">
    <location>
        <begin position="27"/>
        <end position="472"/>
    </location>
</feature>
<evidence type="ECO:0000256" key="3">
    <source>
        <dbReference type="ARBA" id="ARBA00022448"/>
    </source>
</evidence>
<feature type="transmembrane region" description="Helical" evidence="9">
    <location>
        <begin position="319"/>
        <end position="341"/>
    </location>
</feature>
<dbReference type="EMBL" id="JBHSDU010000003">
    <property type="protein sequence ID" value="MFC4310970.1"/>
    <property type="molecule type" value="Genomic_DNA"/>
</dbReference>
<proteinExistence type="inferred from homology"/>
<evidence type="ECO:0000259" key="10">
    <source>
        <dbReference type="PROSITE" id="PS50850"/>
    </source>
</evidence>
<dbReference type="InterPro" id="IPR003663">
    <property type="entry name" value="Sugar/inositol_transpt"/>
</dbReference>
<evidence type="ECO:0000313" key="11">
    <source>
        <dbReference type="EMBL" id="MFC4310970.1"/>
    </source>
</evidence>
<feature type="transmembrane region" description="Helical" evidence="9">
    <location>
        <begin position="275"/>
        <end position="304"/>
    </location>
</feature>
<feature type="transmembrane region" description="Helical" evidence="9">
    <location>
        <begin position="374"/>
        <end position="400"/>
    </location>
</feature>
<evidence type="ECO:0000256" key="7">
    <source>
        <dbReference type="ARBA" id="ARBA00023136"/>
    </source>
</evidence>
<dbReference type="InterPro" id="IPR050814">
    <property type="entry name" value="Myo-inositol_Transporter"/>
</dbReference>
<dbReference type="PROSITE" id="PS00217">
    <property type="entry name" value="SUGAR_TRANSPORT_2"/>
    <property type="match status" value="1"/>
</dbReference>
<keyword evidence="3 8" id="KW-0813">Transport</keyword>
<dbReference type="PANTHER" id="PTHR48020:SF12">
    <property type="entry name" value="PROTON MYO-INOSITOL COTRANSPORTER"/>
    <property type="match status" value="1"/>
</dbReference>
<feature type="transmembrane region" description="Helical" evidence="9">
    <location>
        <begin position="348"/>
        <end position="368"/>
    </location>
</feature>
<keyword evidence="4" id="KW-1003">Cell membrane</keyword>
<dbReference type="NCBIfam" id="TIGR00879">
    <property type="entry name" value="SP"/>
    <property type="match status" value="1"/>
</dbReference>
<dbReference type="PROSITE" id="PS50850">
    <property type="entry name" value="MFS"/>
    <property type="match status" value="1"/>
</dbReference>
<comment type="subcellular location">
    <subcellularLocation>
        <location evidence="1">Cell membrane</location>
        <topology evidence="1">Multi-pass membrane protein</topology>
    </subcellularLocation>
</comment>
<evidence type="ECO:0000256" key="8">
    <source>
        <dbReference type="RuleBase" id="RU003346"/>
    </source>
</evidence>